<accession>A0A0V0IAD8</accession>
<dbReference type="PROSITE" id="PS51257">
    <property type="entry name" value="PROKAR_LIPOPROTEIN"/>
    <property type="match status" value="1"/>
</dbReference>
<sequence length="325" mass="35778">MNSVSKSLLSGIAFASSACNVWTDLKERFDRVDGSRTYSLHKNIVSLQQGTTSVSVYYTRLKSLWDEFEVLVPAPCCNCDISKGFVAHMNRQKLYQFLMGLNESYHQARSQILMMDPLPSINYAYAMIIGDESQKAVVTGVNSMGMVSAALESSVAMYSKVGSSSGVNQKFKRNSLLICDFCKCKGHSKEFCYKIVGYPPDFKSKRKVQGTSPSAYGTTSNGHYSPTPSTHANLSYGMNTNVPPPGWGNIPDQYQPLEAPTVTKTVSPAEKEVQQLLQGCTFTKDQYDHILKMVQQKSEPAASVCNTAHTTGKAFLLLTTVKYGL</sequence>
<evidence type="ECO:0000259" key="1">
    <source>
        <dbReference type="Pfam" id="PF03732"/>
    </source>
</evidence>
<dbReference type="AlphaFoldDB" id="A0A0V0IAD8"/>
<name>A0A0V0IAD8_SOLCH</name>
<evidence type="ECO:0000313" key="2">
    <source>
        <dbReference type="EMBL" id="JAP29580.1"/>
    </source>
</evidence>
<dbReference type="EMBL" id="GEDG01008955">
    <property type="protein sequence ID" value="JAP29580.1"/>
    <property type="molecule type" value="Transcribed_RNA"/>
</dbReference>
<organism evidence="2">
    <name type="scientific">Solanum chacoense</name>
    <name type="common">Chaco potato</name>
    <dbReference type="NCBI Taxonomy" id="4108"/>
    <lineage>
        <taxon>Eukaryota</taxon>
        <taxon>Viridiplantae</taxon>
        <taxon>Streptophyta</taxon>
        <taxon>Embryophyta</taxon>
        <taxon>Tracheophyta</taxon>
        <taxon>Spermatophyta</taxon>
        <taxon>Magnoliopsida</taxon>
        <taxon>eudicotyledons</taxon>
        <taxon>Gunneridae</taxon>
        <taxon>Pentapetalae</taxon>
        <taxon>asterids</taxon>
        <taxon>lamiids</taxon>
        <taxon>Solanales</taxon>
        <taxon>Solanaceae</taxon>
        <taxon>Solanoideae</taxon>
        <taxon>Solaneae</taxon>
        <taxon>Solanum</taxon>
    </lineage>
</organism>
<dbReference type="PANTHER" id="PTHR34222">
    <property type="entry name" value="GAG_PRE-INTEGRS DOMAIN-CONTAINING PROTEIN"/>
    <property type="match status" value="1"/>
</dbReference>
<reference evidence="2" key="1">
    <citation type="submission" date="2015-12" db="EMBL/GenBank/DDBJ databases">
        <title>Gene expression during late stages of embryo sac development: a critical building block for successful pollen-pistil interactions.</title>
        <authorList>
            <person name="Liu Y."/>
            <person name="Joly V."/>
            <person name="Sabar M."/>
            <person name="Matton D.P."/>
        </authorList>
    </citation>
    <scope>NUCLEOTIDE SEQUENCE</scope>
</reference>
<protein>
    <submittedName>
        <fullName evidence="2">Putative ovule protein</fullName>
    </submittedName>
</protein>
<feature type="domain" description="Retrotransposon gag" evidence="1">
    <location>
        <begin position="20"/>
        <end position="101"/>
    </location>
</feature>
<dbReference type="InterPro" id="IPR005162">
    <property type="entry name" value="Retrotrans_gag_dom"/>
</dbReference>
<dbReference type="Pfam" id="PF03732">
    <property type="entry name" value="Retrotrans_gag"/>
    <property type="match status" value="1"/>
</dbReference>
<proteinExistence type="predicted"/>
<dbReference type="PANTHER" id="PTHR34222:SF97">
    <property type="entry name" value="CATALYTIC REGION, PUTATIVE-RELATED"/>
    <property type="match status" value="1"/>
</dbReference>